<keyword evidence="2" id="KW-0949">S-adenosyl-L-methionine</keyword>
<dbReference type="SFLD" id="SFLDG01108">
    <property type="entry name" value="Uncharacterised_Radical_SAM_Su"/>
    <property type="match status" value="1"/>
</dbReference>
<dbReference type="RefSeq" id="WP_006967636.1">
    <property type="nucleotide sequence ID" value="NZ_APJX01000009.1"/>
</dbReference>
<name>S0G396_9BACT</name>
<dbReference type="GO" id="GO:0051536">
    <property type="term" value="F:iron-sulfur cluster binding"/>
    <property type="evidence" value="ECO:0007669"/>
    <property type="project" value="UniProtKB-KW"/>
</dbReference>
<dbReference type="Pfam" id="PF04055">
    <property type="entry name" value="Radical_SAM"/>
    <property type="match status" value="1"/>
</dbReference>
<sequence length="478" mass="54059">MAKMDMAGTIQRIKNEYADAYDTMTWLSPESADAASRVRENLLTQIFEHPGKGPEWRFAQTKLLTHGISPGCNFCGNGDWSCLFINGICNARCFYCPSTQNQKGLPMTSSLEFKTPNDYVDYVRAFGIRAVSFSGGEPLMTFERVVQYLKALRAKITDPLYIWMYTNGLLVTEDKLKILADNGLDEIRFDISANHYRLDALKKAIGIIPCVTVEIPAIPEDLENTRQVIRQLYDEGVNFLNLHQLRCTPFNLPKLIQRGYTFVHGPKVTVLETELTALELMRYTLENNIALPINYCSFAFRHRFQRAGALTRNALRVKLPHQDITATGHIRTLGITGEKPAILAIHHQLLSQAKDTDLWQLAKTYDQLFFAASLWPCIDFSGVTLTVAYTATSLKSSVSFRHSFKEIPLNRKKKVVIEKYPAHPGIRMQGDRIQEFARRFIHPQSGSPADTTGDYPAEDLFAEVKGLERMTSGLAPYF</sequence>
<organism evidence="7 8">
    <name type="scientific">Desulfotignum phosphitoxidans DSM 13687</name>
    <dbReference type="NCBI Taxonomy" id="1286635"/>
    <lineage>
        <taxon>Bacteria</taxon>
        <taxon>Pseudomonadati</taxon>
        <taxon>Thermodesulfobacteriota</taxon>
        <taxon>Desulfobacteria</taxon>
        <taxon>Desulfobacterales</taxon>
        <taxon>Desulfobacteraceae</taxon>
        <taxon>Desulfotignum</taxon>
    </lineage>
</organism>
<evidence type="ECO:0000259" key="6">
    <source>
        <dbReference type="PROSITE" id="PS51918"/>
    </source>
</evidence>
<dbReference type="AlphaFoldDB" id="S0G396"/>
<dbReference type="Proteomes" id="UP000014216">
    <property type="component" value="Unassembled WGS sequence"/>
</dbReference>
<dbReference type="InterPro" id="IPR058240">
    <property type="entry name" value="rSAM_sf"/>
</dbReference>
<evidence type="ECO:0000256" key="5">
    <source>
        <dbReference type="ARBA" id="ARBA00023014"/>
    </source>
</evidence>
<keyword evidence="4" id="KW-0408">Iron</keyword>
<accession>S0G396</accession>
<evidence type="ECO:0000256" key="4">
    <source>
        <dbReference type="ARBA" id="ARBA00023004"/>
    </source>
</evidence>
<dbReference type="InterPro" id="IPR013785">
    <property type="entry name" value="Aldolase_TIM"/>
</dbReference>
<evidence type="ECO:0000313" key="8">
    <source>
        <dbReference type="Proteomes" id="UP000014216"/>
    </source>
</evidence>
<comment type="cofactor">
    <cofactor evidence="1">
        <name>[4Fe-4S] cluster</name>
        <dbReference type="ChEBI" id="CHEBI:49883"/>
    </cofactor>
</comment>
<evidence type="ECO:0000256" key="3">
    <source>
        <dbReference type="ARBA" id="ARBA00022723"/>
    </source>
</evidence>
<dbReference type="SUPFAM" id="SSF102114">
    <property type="entry name" value="Radical SAM enzymes"/>
    <property type="match status" value="1"/>
</dbReference>
<proteinExistence type="predicted"/>
<gene>
    <name evidence="7" type="ORF">Dpo_9c00530</name>
</gene>
<protein>
    <submittedName>
        <fullName evidence="7">4Fe-4S domain-containing protein</fullName>
    </submittedName>
</protein>
<comment type="caution">
    <text evidence="7">The sequence shown here is derived from an EMBL/GenBank/DDBJ whole genome shotgun (WGS) entry which is preliminary data.</text>
</comment>
<evidence type="ECO:0000256" key="2">
    <source>
        <dbReference type="ARBA" id="ARBA00022691"/>
    </source>
</evidence>
<dbReference type="PANTHER" id="PTHR43288:SF1">
    <property type="entry name" value="GLYCYL-RADICAL ENZYME ACTIVATING ENZYME MJ0021-RELATED"/>
    <property type="match status" value="1"/>
</dbReference>
<keyword evidence="3" id="KW-0479">Metal-binding</keyword>
<dbReference type="CDD" id="cd01335">
    <property type="entry name" value="Radical_SAM"/>
    <property type="match status" value="1"/>
</dbReference>
<keyword evidence="8" id="KW-1185">Reference proteome</keyword>
<dbReference type="SFLD" id="SFLDS00029">
    <property type="entry name" value="Radical_SAM"/>
    <property type="match status" value="1"/>
</dbReference>
<dbReference type="InterPro" id="IPR040087">
    <property type="entry name" value="MJ0021-like"/>
</dbReference>
<dbReference type="InterPro" id="IPR007197">
    <property type="entry name" value="rSAM"/>
</dbReference>
<feature type="domain" description="Radical SAM core" evidence="6">
    <location>
        <begin position="74"/>
        <end position="290"/>
    </location>
</feature>
<dbReference type="EMBL" id="APJX01000009">
    <property type="protein sequence ID" value="EMS78221.1"/>
    <property type="molecule type" value="Genomic_DNA"/>
</dbReference>
<dbReference type="GO" id="GO:0003824">
    <property type="term" value="F:catalytic activity"/>
    <property type="evidence" value="ECO:0007669"/>
    <property type="project" value="InterPro"/>
</dbReference>
<dbReference type="OrthoDB" id="9810775at2"/>
<dbReference type="PROSITE" id="PS51918">
    <property type="entry name" value="RADICAL_SAM"/>
    <property type="match status" value="1"/>
</dbReference>
<keyword evidence="5" id="KW-0411">Iron-sulfur</keyword>
<reference evidence="7 8" key="1">
    <citation type="journal article" date="2013" name="Genome Announc.">
        <title>Draft Genome Sequence of Desulfotignum phosphitoxidans DSM 13687 Strain FiPS-3.</title>
        <authorList>
            <person name="Poehlein A."/>
            <person name="Daniel R."/>
            <person name="Simeonova D.D."/>
        </authorList>
    </citation>
    <scope>NUCLEOTIDE SEQUENCE [LARGE SCALE GENOMIC DNA]</scope>
    <source>
        <strain evidence="7 8">DSM 13687</strain>
    </source>
</reference>
<dbReference type="GO" id="GO:0046872">
    <property type="term" value="F:metal ion binding"/>
    <property type="evidence" value="ECO:0007669"/>
    <property type="project" value="UniProtKB-KW"/>
</dbReference>
<dbReference type="Gene3D" id="3.20.20.70">
    <property type="entry name" value="Aldolase class I"/>
    <property type="match status" value="1"/>
</dbReference>
<evidence type="ECO:0000313" key="7">
    <source>
        <dbReference type="EMBL" id="EMS78221.1"/>
    </source>
</evidence>
<dbReference type="SFLD" id="SFLDG01067">
    <property type="entry name" value="SPASM/twitch_domain_containing"/>
    <property type="match status" value="1"/>
</dbReference>
<evidence type="ECO:0000256" key="1">
    <source>
        <dbReference type="ARBA" id="ARBA00001966"/>
    </source>
</evidence>
<dbReference type="PANTHER" id="PTHR43288">
    <property type="entry name" value="BIOTIN SYNTHASE-RELATED PROTEIN, RADICAL SAM SUPERFAMILY"/>
    <property type="match status" value="1"/>
</dbReference>